<gene>
    <name evidence="9" type="primary">thiE</name>
    <name evidence="13" type="ORF">BW143_03575</name>
</gene>
<comment type="caution">
    <text evidence="13">The sequence shown here is derived from an EMBL/GenBank/DDBJ whole genome shotgun (WGS) entry which is preliminary data.</text>
</comment>
<comment type="similarity">
    <text evidence="9 10">Belongs to the thiamine-phosphate synthase family.</text>
</comment>
<evidence type="ECO:0000256" key="9">
    <source>
        <dbReference type="HAMAP-Rule" id="MF_00097"/>
    </source>
</evidence>
<evidence type="ECO:0000256" key="1">
    <source>
        <dbReference type="ARBA" id="ARBA00005165"/>
    </source>
</evidence>
<sequence>MKRVAKQTMKDLLSVYFIMGSNNTGGDPLTVIDSALKGGVSLFQLREKGEGALQVGDQKAFAQKVQALCREARVPFIINDDVELALELNADGVHIGQDDEKAADVRAKIGDKILGVSAHTLEEVIKAEKDGADYIGAGPIYPTETKRDAKAVQGVALIKEMRRQGIDIPAVGIGGITIKNCAPVIEAGADGISIISAISKASDPKQAAGAFYMKVQDIKKNATS</sequence>
<dbReference type="Gene3D" id="3.20.20.70">
    <property type="entry name" value="Aldolase class I"/>
    <property type="match status" value="1"/>
</dbReference>
<dbReference type="SUPFAM" id="SSF51391">
    <property type="entry name" value="Thiamin phosphate synthase"/>
    <property type="match status" value="1"/>
</dbReference>
<evidence type="ECO:0000256" key="4">
    <source>
        <dbReference type="ARBA" id="ARBA00022842"/>
    </source>
</evidence>
<feature type="domain" description="Thiamine phosphate synthase/TenI" evidence="12">
    <location>
        <begin position="15"/>
        <end position="198"/>
    </location>
</feature>
<reference evidence="13 14" key="1">
    <citation type="submission" date="2017-01" db="EMBL/GenBank/DDBJ databases">
        <title>Bacillus phylogenomics.</title>
        <authorList>
            <person name="Dunlap C."/>
        </authorList>
    </citation>
    <scope>NUCLEOTIDE SEQUENCE [LARGE SCALE GENOMIC DNA]</scope>
    <source>
        <strain evidence="13 14">NRRL B-41282</strain>
    </source>
</reference>
<evidence type="ECO:0000313" key="13">
    <source>
        <dbReference type="EMBL" id="OMI09131.1"/>
    </source>
</evidence>
<dbReference type="EMBL" id="MTJL01000005">
    <property type="protein sequence ID" value="OMI09131.1"/>
    <property type="molecule type" value="Genomic_DNA"/>
</dbReference>
<dbReference type="OrthoDB" id="9812206at2"/>
<dbReference type="GO" id="GO:0004789">
    <property type="term" value="F:thiamine-phosphate diphosphorylase activity"/>
    <property type="evidence" value="ECO:0007669"/>
    <property type="project" value="UniProtKB-UniRule"/>
</dbReference>
<evidence type="ECO:0000256" key="11">
    <source>
        <dbReference type="RuleBase" id="RU004253"/>
    </source>
</evidence>
<comment type="cofactor">
    <cofactor evidence="9">
        <name>Mg(2+)</name>
        <dbReference type="ChEBI" id="CHEBI:18420"/>
    </cofactor>
    <text evidence="9">Binds 1 Mg(2+) ion per subunit.</text>
</comment>
<evidence type="ECO:0000256" key="5">
    <source>
        <dbReference type="ARBA" id="ARBA00022977"/>
    </source>
</evidence>
<organism evidence="13 14">
    <name type="scientific">Bacillus swezeyi</name>
    <dbReference type="NCBI Taxonomy" id="1925020"/>
    <lineage>
        <taxon>Bacteria</taxon>
        <taxon>Bacillati</taxon>
        <taxon>Bacillota</taxon>
        <taxon>Bacilli</taxon>
        <taxon>Bacillales</taxon>
        <taxon>Bacillaceae</taxon>
        <taxon>Bacillus</taxon>
    </lineage>
</organism>
<feature type="binding site" evidence="9">
    <location>
        <position position="79"/>
    </location>
    <ligand>
        <name>4-amino-2-methyl-5-(diphosphooxymethyl)pyrimidine</name>
        <dbReference type="ChEBI" id="CHEBI:57841"/>
    </ligand>
</feature>
<feature type="binding site" evidence="9">
    <location>
        <position position="80"/>
    </location>
    <ligand>
        <name>Mg(2+)</name>
        <dbReference type="ChEBI" id="CHEBI:18420"/>
    </ligand>
</feature>
<dbReference type="PANTHER" id="PTHR20857:SF15">
    <property type="entry name" value="THIAMINE-PHOSPHATE SYNTHASE"/>
    <property type="match status" value="1"/>
</dbReference>
<comment type="function">
    <text evidence="9">Condenses 4-methyl-5-(beta-hydroxyethyl)thiazole monophosphate (THZ-P) and 2-methyl-4-amino-5-hydroxymethyl pyrimidine pyrophosphate (HMP-PP) to form thiamine monophosphate (TMP).</text>
</comment>
<evidence type="ECO:0000256" key="2">
    <source>
        <dbReference type="ARBA" id="ARBA00022679"/>
    </source>
</evidence>
<dbReference type="InterPro" id="IPR036206">
    <property type="entry name" value="ThiamineP_synth_sf"/>
</dbReference>
<evidence type="ECO:0000256" key="6">
    <source>
        <dbReference type="ARBA" id="ARBA00047334"/>
    </source>
</evidence>
<dbReference type="HAMAP" id="MF_00097">
    <property type="entry name" value="TMP_synthase"/>
    <property type="match status" value="1"/>
</dbReference>
<feature type="binding site" evidence="9">
    <location>
        <position position="175"/>
    </location>
    <ligand>
        <name>2-[(2R,5Z)-2-carboxy-4-methylthiazol-5(2H)-ylidene]ethyl phosphate</name>
        <dbReference type="ChEBI" id="CHEBI:62899"/>
    </ligand>
</feature>
<feature type="binding site" evidence="9">
    <location>
        <position position="99"/>
    </location>
    <ligand>
        <name>Mg(2+)</name>
        <dbReference type="ChEBI" id="CHEBI:18420"/>
    </ligand>
</feature>
<dbReference type="InterPro" id="IPR034291">
    <property type="entry name" value="TMP_synthase"/>
</dbReference>
<dbReference type="UniPathway" id="UPA00060">
    <property type="reaction ID" value="UER00141"/>
</dbReference>
<dbReference type="FunFam" id="3.20.20.70:FF:000096">
    <property type="entry name" value="Thiamine-phosphate synthase"/>
    <property type="match status" value="1"/>
</dbReference>
<name>A0A1R1QWV1_9BACI</name>
<dbReference type="Pfam" id="PF02581">
    <property type="entry name" value="TMP-TENI"/>
    <property type="match status" value="1"/>
</dbReference>
<feature type="binding site" evidence="9">
    <location>
        <position position="117"/>
    </location>
    <ligand>
        <name>4-amino-2-methyl-5-(diphosphooxymethyl)pyrimidine</name>
        <dbReference type="ChEBI" id="CHEBI:57841"/>
    </ligand>
</feature>
<dbReference type="NCBIfam" id="TIGR00693">
    <property type="entry name" value="thiE"/>
    <property type="match status" value="1"/>
</dbReference>
<keyword evidence="14" id="KW-1185">Reference proteome</keyword>
<keyword evidence="5 9" id="KW-0784">Thiamine biosynthesis</keyword>
<feature type="binding site" evidence="9">
    <location>
        <begin position="195"/>
        <end position="196"/>
    </location>
    <ligand>
        <name>2-[(2R,5Z)-2-carboxy-4-methylthiazol-5(2H)-ylidene]ethyl phosphate</name>
        <dbReference type="ChEBI" id="CHEBI:62899"/>
    </ligand>
</feature>
<accession>A0A1R1S1B7</accession>
<dbReference type="GO" id="GO:0000287">
    <property type="term" value="F:magnesium ion binding"/>
    <property type="evidence" value="ECO:0007669"/>
    <property type="project" value="UniProtKB-UniRule"/>
</dbReference>
<dbReference type="GO" id="GO:0009228">
    <property type="term" value="P:thiamine biosynthetic process"/>
    <property type="evidence" value="ECO:0007669"/>
    <property type="project" value="UniProtKB-KW"/>
</dbReference>
<dbReference type="Proteomes" id="UP000187367">
    <property type="component" value="Unassembled WGS sequence"/>
</dbReference>
<comment type="pathway">
    <text evidence="1 9 11">Cofactor biosynthesis; thiamine diphosphate biosynthesis; thiamine phosphate from 4-amino-2-methyl-5-diphosphomethylpyrimidine and 4-methyl-5-(2-phosphoethyl)-thiazole: step 1/1.</text>
</comment>
<proteinExistence type="inferred from homology"/>
<feature type="binding site" evidence="9">
    <location>
        <begin position="44"/>
        <end position="48"/>
    </location>
    <ligand>
        <name>4-amino-2-methyl-5-(diphosphooxymethyl)pyrimidine</name>
        <dbReference type="ChEBI" id="CHEBI:57841"/>
    </ligand>
</feature>
<feature type="binding site" evidence="9">
    <location>
        <position position="146"/>
    </location>
    <ligand>
        <name>4-amino-2-methyl-5-(diphosphooxymethyl)pyrimidine</name>
        <dbReference type="ChEBI" id="CHEBI:57841"/>
    </ligand>
</feature>
<keyword evidence="3 9" id="KW-0479">Metal-binding</keyword>
<comment type="catalytic activity">
    <reaction evidence="8 9 10">
        <text>2-[(2R,5Z)-2-carboxy-4-methylthiazol-5(2H)-ylidene]ethyl phosphate + 4-amino-2-methyl-5-(diphosphooxymethyl)pyrimidine + 2 H(+) = thiamine phosphate + CO2 + diphosphate</text>
        <dbReference type="Rhea" id="RHEA:47844"/>
        <dbReference type="ChEBI" id="CHEBI:15378"/>
        <dbReference type="ChEBI" id="CHEBI:16526"/>
        <dbReference type="ChEBI" id="CHEBI:33019"/>
        <dbReference type="ChEBI" id="CHEBI:37575"/>
        <dbReference type="ChEBI" id="CHEBI:57841"/>
        <dbReference type="ChEBI" id="CHEBI:62899"/>
        <dbReference type="EC" id="2.5.1.3"/>
    </reaction>
</comment>
<dbReference type="GO" id="GO:0005737">
    <property type="term" value="C:cytoplasm"/>
    <property type="evidence" value="ECO:0007669"/>
    <property type="project" value="TreeGrafter"/>
</dbReference>
<dbReference type="InterPro" id="IPR022998">
    <property type="entry name" value="ThiamineP_synth_TenI"/>
</dbReference>
<keyword evidence="2 9" id="KW-0808">Transferase</keyword>
<feature type="binding site" evidence="9">
    <location>
        <begin position="143"/>
        <end position="145"/>
    </location>
    <ligand>
        <name>2-[(2R,5Z)-2-carboxy-4-methylthiazol-5(2H)-ylidene]ethyl phosphate</name>
        <dbReference type="ChEBI" id="CHEBI:62899"/>
    </ligand>
</feature>
<dbReference type="InterPro" id="IPR013785">
    <property type="entry name" value="Aldolase_TIM"/>
</dbReference>
<dbReference type="AlphaFoldDB" id="A0A1R1QWV1"/>
<dbReference type="EC" id="2.5.1.3" evidence="9"/>
<dbReference type="CDD" id="cd00564">
    <property type="entry name" value="TMP_TenI"/>
    <property type="match status" value="1"/>
</dbReference>
<dbReference type="GO" id="GO:0009229">
    <property type="term" value="P:thiamine diphosphate biosynthetic process"/>
    <property type="evidence" value="ECO:0007669"/>
    <property type="project" value="UniProtKB-UniRule"/>
</dbReference>
<protein>
    <recommendedName>
        <fullName evidence="9">Thiamine-phosphate synthase</fullName>
        <shortName evidence="9">TP synthase</shortName>
        <shortName evidence="9">TPS</shortName>
        <ecNumber evidence="9">2.5.1.3</ecNumber>
    </recommendedName>
    <alternativeName>
        <fullName evidence="9">Thiamine-phosphate pyrophosphorylase</fullName>
        <shortName evidence="9">TMP pyrophosphorylase</shortName>
        <shortName evidence="9">TMP-PPase</shortName>
    </alternativeName>
</protein>
<evidence type="ECO:0000259" key="12">
    <source>
        <dbReference type="Pfam" id="PF02581"/>
    </source>
</evidence>
<comment type="catalytic activity">
    <reaction evidence="7 9 10">
        <text>2-(2-carboxy-4-methylthiazol-5-yl)ethyl phosphate + 4-amino-2-methyl-5-(diphosphooxymethyl)pyrimidine + 2 H(+) = thiamine phosphate + CO2 + diphosphate</text>
        <dbReference type="Rhea" id="RHEA:47848"/>
        <dbReference type="ChEBI" id="CHEBI:15378"/>
        <dbReference type="ChEBI" id="CHEBI:16526"/>
        <dbReference type="ChEBI" id="CHEBI:33019"/>
        <dbReference type="ChEBI" id="CHEBI:37575"/>
        <dbReference type="ChEBI" id="CHEBI:57841"/>
        <dbReference type="ChEBI" id="CHEBI:62890"/>
        <dbReference type="EC" id="2.5.1.3"/>
    </reaction>
</comment>
<evidence type="ECO:0000256" key="3">
    <source>
        <dbReference type="ARBA" id="ARBA00022723"/>
    </source>
</evidence>
<evidence type="ECO:0000256" key="10">
    <source>
        <dbReference type="RuleBase" id="RU003826"/>
    </source>
</evidence>
<evidence type="ECO:0000313" key="14">
    <source>
        <dbReference type="Proteomes" id="UP000187367"/>
    </source>
</evidence>
<accession>A0A1R1QWV1</accession>
<keyword evidence="4 9" id="KW-0460">Magnesium</keyword>
<dbReference type="PANTHER" id="PTHR20857">
    <property type="entry name" value="THIAMINE-PHOSPHATE PYROPHOSPHORYLASE"/>
    <property type="match status" value="1"/>
</dbReference>
<comment type="catalytic activity">
    <reaction evidence="6 9 10">
        <text>4-methyl-5-(2-phosphooxyethyl)-thiazole + 4-amino-2-methyl-5-(diphosphooxymethyl)pyrimidine + H(+) = thiamine phosphate + diphosphate</text>
        <dbReference type="Rhea" id="RHEA:22328"/>
        <dbReference type="ChEBI" id="CHEBI:15378"/>
        <dbReference type="ChEBI" id="CHEBI:33019"/>
        <dbReference type="ChEBI" id="CHEBI:37575"/>
        <dbReference type="ChEBI" id="CHEBI:57841"/>
        <dbReference type="ChEBI" id="CHEBI:58296"/>
        <dbReference type="EC" id="2.5.1.3"/>
    </reaction>
</comment>
<evidence type="ECO:0000256" key="8">
    <source>
        <dbReference type="ARBA" id="ARBA00047883"/>
    </source>
</evidence>
<evidence type="ECO:0000256" key="7">
    <source>
        <dbReference type="ARBA" id="ARBA00047851"/>
    </source>
</evidence>
<dbReference type="RefSeq" id="WP_076759553.1">
    <property type="nucleotide sequence ID" value="NZ_JARMMK010000003.1"/>
</dbReference>